<evidence type="ECO:0000313" key="12">
    <source>
        <dbReference type="RefSeq" id="XP_029650739.1"/>
    </source>
</evidence>
<dbReference type="RefSeq" id="XP_029650739.1">
    <property type="nucleotide sequence ID" value="XM_029794879.1"/>
</dbReference>
<feature type="binding site" evidence="7">
    <location>
        <position position="568"/>
    </location>
    <ligand>
        <name>Zn(2+)</name>
        <dbReference type="ChEBI" id="CHEBI:29105"/>
        <label>1</label>
    </ligand>
</feature>
<keyword evidence="2" id="KW-0140">cGMP</keyword>
<dbReference type="InterPro" id="IPR002073">
    <property type="entry name" value="PDEase_catalytic_dom"/>
</dbReference>
<dbReference type="SUPFAM" id="SSF55781">
    <property type="entry name" value="GAF domain-like"/>
    <property type="match status" value="2"/>
</dbReference>
<feature type="binding site" evidence="6">
    <location>
        <begin position="527"/>
        <end position="531"/>
    </location>
    <ligand>
        <name>AMP</name>
        <dbReference type="ChEBI" id="CHEBI:456215"/>
    </ligand>
</feature>
<dbReference type="SMART" id="SM00065">
    <property type="entry name" value="GAF"/>
    <property type="match status" value="2"/>
</dbReference>
<evidence type="ECO:0000259" key="10">
    <source>
        <dbReference type="PROSITE" id="PS51845"/>
    </source>
</evidence>
<feature type="binding site" evidence="7">
    <location>
        <position position="531"/>
    </location>
    <ligand>
        <name>Zn(2+)</name>
        <dbReference type="ChEBI" id="CHEBI:29105"/>
        <label>1</label>
    </ligand>
</feature>
<dbReference type="EC" id="3.1.4.-" evidence="8"/>
<reference evidence="12" key="1">
    <citation type="submission" date="2025-08" db="UniProtKB">
        <authorList>
            <consortium name="RefSeq"/>
        </authorList>
    </citation>
    <scope>IDENTIFICATION</scope>
</reference>
<feature type="binding site" evidence="6">
    <location>
        <position position="678"/>
    </location>
    <ligand>
        <name>AMP</name>
        <dbReference type="ChEBI" id="CHEBI:456215"/>
    </ligand>
</feature>
<dbReference type="Gene3D" id="1.10.1300.10">
    <property type="entry name" value="3'5'-cyclic nucleotide phosphodiesterase, catalytic domain"/>
    <property type="match status" value="1"/>
</dbReference>
<dbReference type="Gene3D" id="3.30.450.40">
    <property type="match status" value="2"/>
</dbReference>
<evidence type="ECO:0000256" key="6">
    <source>
        <dbReference type="PIRSR" id="PIRSR623088-2"/>
    </source>
</evidence>
<feature type="binding site" evidence="6">
    <location>
        <position position="568"/>
    </location>
    <ligand>
        <name>AMP</name>
        <dbReference type="ChEBI" id="CHEBI:456215"/>
    </ligand>
</feature>
<dbReference type="Pfam" id="PF00233">
    <property type="entry name" value="PDEase_I"/>
    <property type="match status" value="1"/>
</dbReference>
<evidence type="ECO:0000313" key="11">
    <source>
        <dbReference type="Proteomes" id="UP000515154"/>
    </source>
</evidence>
<evidence type="ECO:0000256" key="8">
    <source>
        <dbReference type="RuleBase" id="RU363067"/>
    </source>
</evidence>
<feature type="active site" description="Proton donor" evidence="5">
    <location>
        <position position="527"/>
    </location>
</feature>
<keyword evidence="11" id="KW-1185">Reference proteome</keyword>
<dbReference type="PROSITE" id="PS00126">
    <property type="entry name" value="PDEASE_I_1"/>
    <property type="match status" value="1"/>
</dbReference>
<evidence type="ECO:0000256" key="2">
    <source>
        <dbReference type="ARBA" id="ARBA00022535"/>
    </source>
</evidence>
<organism evidence="11 12">
    <name type="scientific">Octopus sinensis</name>
    <name type="common">East Asian common octopus</name>
    <dbReference type="NCBI Taxonomy" id="2607531"/>
    <lineage>
        <taxon>Eukaryota</taxon>
        <taxon>Metazoa</taxon>
        <taxon>Spiralia</taxon>
        <taxon>Lophotrochozoa</taxon>
        <taxon>Mollusca</taxon>
        <taxon>Cephalopoda</taxon>
        <taxon>Coleoidea</taxon>
        <taxon>Octopodiformes</taxon>
        <taxon>Octopoda</taxon>
        <taxon>Incirrata</taxon>
        <taxon>Octopodidae</taxon>
        <taxon>Octopus</taxon>
    </lineage>
</organism>
<dbReference type="AlphaFoldDB" id="A0A6P7TGY2"/>
<comment type="cofactor">
    <cofactor evidence="8">
        <name>a divalent metal cation</name>
        <dbReference type="ChEBI" id="CHEBI:60240"/>
    </cofactor>
    <text evidence="8">Binds 2 divalent metal cations per subunit. Site 1 may preferentially bind zinc ions, while site 2 has a preference for magnesium and/or manganese ions.</text>
</comment>
<evidence type="ECO:0000256" key="7">
    <source>
        <dbReference type="PIRSR" id="PIRSR623088-3"/>
    </source>
</evidence>
<evidence type="ECO:0000256" key="3">
    <source>
        <dbReference type="ARBA" id="ARBA00022723"/>
    </source>
</evidence>
<name>A0A6P7TGY2_9MOLL</name>
<sequence>METKFTEKAGLTEEDVDDFLSKNPEFVRSWLSRRGLGDLGEDLYNQKLKEEAVDSFIGFVQNIFIHKKLSRRYQAESLTTNEKYKEILKVLNSEIHIHFVCHKVLQNLCILLHSERANLFMVRGVGKVQYLMSTLFDITPDSTLEQSLHTEENALRIPFGKGISGFVAQNRCLLNIKDVYQDPRFLSEVDEKIGHRTKSILCMPILDNDDSLLAVAQIINKRDNLYFDAEDQMICESFLSFCAISIRSNTFLRRSFEEFTQHKLLLRLNRCILKYQNSLPKLMSEITKLAMEMLQCESISIYLIDPKKDNLCPTDSSKVFHLLKGASDISEQIITPKVKKAIEQNINSGNTFDLFLSGNLTESDSVNLEYKIESQLLCLAIRDAGKNFLGWIVYIKDSRDIFSQNDISMMEIFAMFCGLAIYNCRLYETASNMLEQLEFTNKVLSYYITCYPEIVDNFLSMEVLSSGFYQIYRFDFNDFIYSEDDTVLLVVRIFLDAKTLPVLNISKELLYRWILTVKKNYRPVIYHNWRHAINVTQMMFCMLTTGKLQNYFTEFEQICLLVAALCHDLDHRGYNNAFQVKTASPLATLYSTSVLENHHIDRSIRILKTEDTNIFKNVPAEKYQKGLKLIEKAIIATDLVVYFEKKNIFKRKIEVEDQTLSSQETIDLLISMMMTACDLSAITKPWEVQRKTAIMVAAEFFEQGDIETKCKYFVLPMMDRSKRYELPKMQVGFIDFVCTLLYKLLHQVHEELKPLYDGMLENRAHWSHIANGEEEFDVDREFQLVLHNISLDSAMTVGDIGDTGVSTQTLFTFNQEQKVTQTDISIPIDICQQKTTKPSLNNVETKTADSQTEPRLLKVSSAITQTERPSLRESEHLPITMPHEQPVISLETLEESNIGQDKLSLRRKAYSNHAQPTQPLPPINRQRRTSWIDEVAENKRSELSQSRRGSQALNALPDETTQPFKRISRVFQPPVRQKLSSSEPEYNKSIKSMTSDETISEISSQYTVRGSFSKASFDRKTQENTESDRNTQENPESDRKTQKNTESDRKTQGNTESDRKTQGNRESYRKTQENTESDRKTQGNTESYRIPENLSEKPKSTEGNENTEGFKPQADLKLKNPNLNNDNRQRKCAKITAKPNPPQRLTVLKSKMCMIF</sequence>
<feature type="compositionally biased region" description="Basic and acidic residues" evidence="9">
    <location>
        <begin position="1016"/>
        <end position="1081"/>
    </location>
</feature>
<feature type="binding site" evidence="7">
    <location>
        <position position="568"/>
    </location>
    <ligand>
        <name>Zn(2+)</name>
        <dbReference type="ChEBI" id="CHEBI:29105"/>
        <label>2</label>
    </ligand>
</feature>
<dbReference type="Proteomes" id="UP000515154">
    <property type="component" value="Linkage group LG24"/>
</dbReference>
<keyword evidence="4 8" id="KW-0378">Hydrolase</keyword>
<feature type="binding site" evidence="6">
    <location>
        <position position="730"/>
    </location>
    <ligand>
        <name>AMP</name>
        <dbReference type="ChEBI" id="CHEBI:456215"/>
    </ligand>
</feature>
<dbReference type="InterPro" id="IPR029016">
    <property type="entry name" value="GAF-like_dom_sf"/>
</dbReference>
<feature type="binding site" evidence="7">
    <location>
        <position position="678"/>
    </location>
    <ligand>
        <name>Zn(2+)</name>
        <dbReference type="ChEBI" id="CHEBI:29105"/>
        <label>1</label>
    </ligand>
</feature>
<dbReference type="GO" id="GO:0007165">
    <property type="term" value="P:signal transduction"/>
    <property type="evidence" value="ECO:0007669"/>
    <property type="project" value="InterPro"/>
</dbReference>
<dbReference type="GO" id="GO:0046872">
    <property type="term" value="F:metal ion binding"/>
    <property type="evidence" value="ECO:0007669"/>
    <property type="project" value="UniProtKB-KW"/>
</dbReference>
<dbReference type="CDD" id="cd00077">
    <property type="entry name" value="HDc"/>
    <property type="match status" value="1"/>
</dbReference>
<keyword evidence="3 7" id="KW-0479">Metal-binding</keyword>
<feature type="region of interest" description="Disordered" evidence="9">
    <location>
        <begin position="937"/>
        <end position="1001"/>
    </location>
</feature>
<dbReference type="PROSITE" id="PS51845">
    <property type="entry name" value="PDEASE_I_2"/>
    <property type="match status" value="1"/>
</dbReference>
<feature type="domain" description="PDEase" evidence="10">
    <location>
        <begin position="447"/>
        <end position="773"/>
    </location>
</feature>
<dbReference type="Pfam" id="PF01590">
    <property type="entry name" value="GAF"/>
    <property type="match status" value="2"/>
</dbReference>
<dbReference type="GO" id="GO:0004114">
    <property type="term" value="F:3',5'-cyclic-nucleotide phosphodiesterase activity"/>
    <property type="evidence" value="ECO:0007669"/>
    <property type="project" value="InterPro"/>
</dbReference>
<evidence type="ECO:0000256" key="4">
    <source>
        <dbReference type="ARBA" id="ARBA00022801"/>
    </source>
</evidence>
<dbReference type="PRINTS" id="PR00387">
    <property type="entry name" value="PDIESTERASE1"/>
</dbReference>
<dbReference type="KEGG" id="osn:115224079"/>
<accession>A0A6P7TGY2</accession>
<dbReference type="InterPro" id="IPR036971">
    <property type="entry name" value="PDEase_catalytic_dom_sf"/>
</dbReference>
<dbReference type="SUPFAM" id="SSF109604">
    <property type="entry name" value="HD-domain/PDEase-like"/>
    <property type="match status" value="1"/>
</dbReference>
<evidence type="ECO:0000256" key="9">
    <source>
        <dbReference type="SAM" id="MobiDB-lite"/>
    </source>
</evidence>
<dbReference type="InterPro" id="IPR003607">
    <property type="entry name" value="HD/PDEase_dom"/>
</dbReference>
<evidence type="ECO:0000256" key="1">
    <source>
        <dbReference type="ARBA" id="ARBA00007648"/>
    </source>
</evidence>
<feature type="compositionally biased region" description="Polar residues" evidence="9">
    <location>
        <begin position="978"/>
        <end position="1001"/>
    </location>
</feature>
<dbReference type="InterPro" id="IPR023088">
    <property type="entry name" value="PDEase"/>
</dbReference>
<protein>
    <recommendedName>
        <fullName evidence="8">Phosphodiesterase</fullName>
        <ecNumber evidence="8">3.1.4.-</ecNumber>
    </recommendedName>
</protein>
<dbReference type="PANTHER" id="PTHR11347">
    <property type="entry name" value="CYCLIC NUCLEOTIDE PHOSPHODIESTERASE"/>
    <property type="match status" value="1"/>
</dbReference>
<evidence type="ECO:0000256" key="5">
    <source>
        <dbReference type="PIRSR" id="PIRSR623088-1"/>
    </source>
</evidence>
<gene>
    <name evidence="12" type="primary">LOC115224079</name>
</gene>
<feature type="region of interest" description="Disordered" evidence="9">
    <location>
        <begin position="910"/>
        <end position="929"/>
    </location>
</feature>
<dbReference type="InterPro" id="IPR023174">
    <property type="entry name" value="PDEase_CS"/>
</dbReference>
<dbReference type="FunFam" id="1.10.1300.10:FF:000003">
    <property type="entry name" value="Phosphodiesterase"/>
    <property type="match status" value="1"/>
</dbReference>
<dbReference type="SMART" id="SM00471">
    <property type="entry name" value="HDc"/>
    <property type="match status" value="1"/>
</dbReference>
<feature type="binding site" evidence="7">
    <location>
        <position position="567"/>
    </location>
    <ligand>
        <name>Zn(2+)</name>
        <dbReference type="ChEBI" id="CHEBI:29105"/>
        <label>1</label>
    </ligand>
</feature>
<feature type="region of interest" description="Disordered" evidence="9">
    <location>
        <begin position="1013"/>
        <end position="1126"/>
    </location>
</feature>
<dbReference type="InterPro" id="IPR003018">
    <property type="entry name" value="GAF"/>
</dbReference>
<proteinExistence type="inferred from homology"/>
<comment type="similarity">
    <text evidence="1 8">Belongs to the cyclic nucleotide phosphodiesterase family.</text>
</comment>
<feature type="compositionally biased region" description="Polar residues" evidence="9">
    <location>
        <begin position="943"/>
        <end position="963"/>
    </location>
</feature>